<dbReference type="GO" id="GO:0005524">
    <property type="term" value="F:ATP binding"/>
    <property type="evidence" value="ECO:0007669"/>
    <property type="project" value="UniProtKB-KW"/>
</dbReference>
<protein>
    <submittedName>
        <fullName evidence="10">ABC transporter</fullName>
    </submittedName>
</protein>
<evidence type="ECO:0000256" key="1">
    <source>
        <dbReference type="ARBA" id="ARBA00004202"/>
    </source>
</evidence>
<keyword evidence="3" id="KW-1003">Cell membrane</keyword>
<keyword evidence="8" id="KW-0046">Antibiotic resistance</keyword>
<name>A0A919SRJ4_9ACTN</name>
<dbReference type="InterPro" id="IPR027417">
    <property type="entry name" value="P-loop_NTPase"/>
</dbReference>
<feature type="domain" description="ABC transporter" evidence="9">
    <location>
        <begin position="15"/>
        <end position="240"/>
    </location>
</feature>
<keyword evidence="7" id="KW-0472">Membrane</keyword>
<keyword evidence="5" id="KW-0067">ATP-binding</keyword>
<evidence type="ECO:0000256" key="3">
    <source>
        <dbReference type="ARBA" id="ARBA00022475"/>
    </source>
</evidence>
<keyword evidence="11" id="KW-1185">Reference proteome</keyword>
<keyword evidence="2" id="KW-0813">Transport</keyword>
<dbReference type="InterPro" id="IPR003439">
    <property type="entry name" value="ABC_transporter-like_ATP-bd"/>
</dbReference>
<dbReference type="InterPro" id="IPR050763">
    <property type="entry name" value="ABC_transporter_ATP-binding"/>
</dbReference>
<dbReference type="PROSITE" id="PS50893">
    <property type="entry name" value="ABC_TRANSPORTER_2"/>
    <property type="match status" value="1"/>
</dbReference>
<dbReference type="Gene3D" id="3.40.50.300">
    <property type="entry name" value="P-loop containing nucleotide triphosphate hydrolases"/>
    <property type="match status" value="1"/>
</dbReference>
<comment type="subcellular location">
    <subcellularLocation>
        <location evidence="1">Cell membrane</location>
        <topology evidence="1">Peripheral membrane protein</topology>
    </subcellularLocation>
</comment>
<evidence type="ECO:0000313" key="11">
    <source>
        <dbReference type="Proteomes" id="UP000681340"/>
    </source>
</evidence>
<evidence type="ECO:0000256" key="5">
    <source>
        <dbReference type="ARBA" id="ARBA00022840"/>
    </source>
</evidence>
<evidence type="ECO:0000256" key="7">
    <source>
        <dbReference type="ARBA" id="ARBA00023136"/>
    </source>
</evidence>
<dbReference type="FunFam" id="3.40.50.300:FF:000589">
    <property type="entry name" value="ABC transporter, ATP-binding subunit"/>
    <property type="match status" value="1"/>
</dbReference>
<dbReference type="SUPFAM" id="SSF52540">
    <property type="entry name" value="P-loop containing nucleoside triphosphate hydrolases"/>
    <property type="match status" value="1"/>
</dbReference>
<dbReference type="AlphaFoldDB" id="A0A919SRJ4"/>
<comment type="caution">
    <text evidence="10">The sequence shown here is derived from an EMBL/GenBank/DDBJ whole genome shotgun (WGS) entry which is preliminary data.</text>
</comment>
<dbReference type="InterPro" id="IPR003593">
    <property type="entry name" value="AAA+_ATPase"/>
</dbReference>
<accession>A0A919SRJ4</accession>
<dbReference type="CDD" id="cd03230">
    <property type="entry name" value="ABC_DR_subfamily_A"/>
    <property type="match status" value="1"/>
</dbReference>
<sequence>MNVSGTGARGDAPAIVVDGLTRRYGNLLALDQVSFTVEAGQTVALLGPNGAGKTTAVEILEGYRSRDSGSVSVLGFDPAYGGRSYRERIGIVLQSAGFEEEFTVGELLRLQVSLYPRRYDPDELAELVGLTDRRRTRVKTLSGGQRRRLDLALGLAGRPDLLFLDEPTTGFDPAARHHAWDLIARLRALGTTILLTTHYIEEAERLADRVAVLRAGRLVAWGRPSDLQERCGLPSRLSFRLPTGFTLERLPRMSGTVSVRDAQVVVHTYQALSDTRLLTHWAAAHHLELPALTLTPPVLEDAYLSLTGEPADDDR</sequence>
<evidence type="ECO:0000256" key="8">
    <source>
        <dbReference type="ARBA" id="ARBA00023251"/>
    </source>
</evidence>
<evidence type="ECO:0000259" key="9">
    <source>
        <dbReference type="PROSITE" id="PS50893"/>
    </source>
</evidence>
<evidence type="ECO:0000256" key="2">
    <source>
        <dbReference type="ARBA" id="ARBA00022448"/>
    </source>
</evidence>
<dbReference type="InterPro" id="IPR017871">
    <property type="entry name" value="ABC_transporter-like_CS"/>
</dbReference>
<dbReference type="PROSITE" id="PS00211">
    <property type="entry name" value="ABC_TRANSPORTER_1"/>
    <property type="match status" value="1"/>
</dbReference>
<evidence type="ECO:0000256" key="6">
    <source>
        <dbReference type="ARBA" id="ARBA00022967"/>
    </source>
</evidence>
<keyword evidence="4" id="KW-0547">Nucleotide-binding</keyword>
<reference evidence="10" key="1">
    <citation type="submission" date="2021-03" db="EMBL/GenBank/DDBJ databases">
        <title>Whole genome shotgun sequence of Actinoplanes auranticolor NBRC 12245.</title>
        <authorList>
            <person name="Komaki H."/>
            <person name="Tamura T."/>
        </authorList>
    </citation>
    <scope>NUCLEOTIDE SEQUENCE</scope>
    <source>
        <strain evidence="10">NBRC 12245</strain>
    </source>
</reference>
<dbReference type="GO" id="GO:0005886">
    <property type="term" value="C:plasma membrane"/>
    <property type="evidence" value="ECO:0007669"/>
    <property type="project" value="UniProtKB-SubCell"/>
</dbReference>
<dbReference type="PANTHER" id="PTHR42711:SF17">
    <property type="entry name" value="ABC TRANSPORTER ATP-BINDING PROTEIN"/>
    <property type="match status" value="1"/>
</dbReference>
<proteinExistence type="predicted"/>
<dbReference type="Pfam" id="PF00005">
    <property type="entry name" value="ABC_tran"/>
    <property type="match status" value="1"/>
</dbReference>
<dbReference type="GO" id="GO:0046677">
    <property type="term" value="P:response to antibiotic"/>
    <property type="evidence" value="ECO:0007669"/>
    <property type="project" value="UniProtKB-KW"/>
</dbReference>
<dbReference type="RefSeq" id="WP_212993563.1">
    <property type="nucleotide sequence ID" value="NZ_BAABEA010000041.1"/>
</dbReference>
<evidence type="ECO:0000256" key="4">
    <source>
        <dbReference type="ARBA" id="ARBA00022741"/>
    </source>
</evidence>
<dbReference type="SMART" id="SM00382">
    <property type="entry name" value="AAA"/>
    <property type="match status" value="1"/>
</dbReference>
<dbReference type="EMBL" id="BOQL01000068">
    <property type="protein sequence ID" value="GIM77730.1"/>
    <property type="molecule type" value="Genomic_DNA"/>
</dbReference>
<dbReference type="PANTHER" id="PTHR42711">
    <property type="entry name" value="ABC TRANSPORTER ATP-BINDING PROTEIN"/>
    <property type="match status" value="1"/>
</dbReference>
<evidence type="ECO:0000313" key="10">
    <source>
        <dbReference type="EMBL" id="GIM77730.1"/>
    </source>
</evidence>
<dbReference type="GO" id="GO:0016887">
    <property type="term" value="F:ATP hydrolysis activity"/>
    <property type="evidence" value="ECO:0007669"/>
    <property type="project" value="InterPro"/>
</dbReference>
<organism evidence="10 11">
    <name type="scientific">Actinoplanes auranticolor</name>
    <dbReference type="NCBI Taxonomy" id="47988"/>
    <lineage>
        <taxon>Bacteria</taxon>
        <taxon>Bacillati</taxon>
        <taxon>Actinomycetota</taxon>
        <taxon>Actinomycetes</taxon>
        <taxon>Micromonosporales</taxon>
        <taxon>Micromonosporaceae</taxon>
        <taxon>Actinoplanes</taxon>
    </lineage>
</organism>
<dbReference type="Proteomes" id="UP000681340">
    <property type="component" value="Unassembled WGS sequence"/>
</dbReference>
<gene>
    <name evidence="10" type="ORF">Aau02nite_77390</name>
</gene>
<keyword evidence="6" id="KW-1278">Translocase</keyword>